<evidence type="ECO:0000256" key="15">
    <source>
        <dbReference type="HAMAP-Rule" id="MF_00135"/>
    </source>
</evidence>
<evidence type="ECO:0000313" key="19">
    <source>
        <dbReference type="Proteomes" id="UP000031627"/>
    </source>
</evidence>
<dbReference type="GO" id="GO:0004640">
    <property type="term" value="F:phosphoribosylanthranilate isomerase activity"/>
    <property type="evidence" value="ECO:0007669"/>
    <property type="project" value="UniProtKB-UniRule"/>
</dbReference>
<comment type="catalytic activity">
    <reaction evidence="2">
        <text>1-(2-carboxyphenylamino)-1-deoxy-D-ribulose 5-phosphate + H(+) = (1S,2R)-1-C-(indol-3-yl)glycerol 3-phosphate + CO2 + H2O</text>
        <dbReference type="Rhea" id="RHEA:23476"/>
        <dbReference type="ChEBI" id="CHEBI:15377"/>
        <dbReference type="ChEBI" id="CHEBI:15378"/>
        <dbReference type="ChEBI" id="CHEBI:16526"/>
        <dbReference type="ChEBI" id="CHEBI:58613"/>
        <dbReference type="ChEBI" id="CHEBI:58866"/>
        <dbReference type="EC" id="4.1.1.48"/>
    </reaction>
</comment>
<dbReference type="UniPathway" id="UPA00035">
    <property type="reaction ID" value="UER00042"/>
</dbReference>
<dbReference type="Pfam" id="PF00218">
    <property type="entry name" value="IGPS"/>
    <property type="match status" value="1"/>
</dbReference>
<dbReference type="HAMAP" id="MF_00135">
    <property type="entry name" value="PRAI"/>
    <property type="match status" value="1"/>
</dbReference>
<dbReference type="FunFam" id="3.20.20.70:FF:000165">
    <property type="entry name" value="Multifunctional fusion protein"/>
    <property type="match status" value="1"/>
</dbReference>
<evidence type="ECO:0000256" key="12">
    <source>
        <dbReference type="ARBA" id="ARBA00023239"/>
    </source>
</evidence>
<dbReference type="PANTHER" id="PTHR22854">
    <property type="entry name" value="TRYPTOPHAN BIOSYNTHESIS PROTEIN"/>
    <property type="match status" value="1"/>
</dbReference>
<dbReference type="KEGG" id="sbw:TGUWTKB_5430"/>
<dbReference type="InterPro" id="IPR011060">
    <property type="entry name" value="RibuloseP-bd_barrel"/>
</dbReference>
<evidence type="ECO:0000256" key="9">
    <source>
        <dbReference type="ARBA" id="ARBA00022822"/>
    </source>
</evidence>
<dbReference type="NCBIfam" id="NF006945">
    <property type="entry name" value="PRK09427.1"/>
    <property type="match status" value="1"/>
</dbReference>
<comment type="function">
    <text evidence="14">Bifunctional enzyme that catalyzes two sequential steps of tryptophan biosynthetic pathway. The first reaction is catalyzed by the isomerase, coded by the TrpF domain; the second reaction is catalyzed by the synthase, coded by the TrpC domain.</text>
</comment>
<dbReference type="Gene3D" id="3.20.20.70">
    <property type="entry name" value="Aldolase class I"/>
    <property type="match status" value="2"/>
</dbReference>
<evidence type="ECO:0000259" key="17">
    <source>
        <dbReference type="Pfam" id="PF00697"/>
    </source>
</evidence>
<evidence type="ECO:0000259" key="16">
    <source>
        <dbReference type="Pfam" id="PF00218"/>
    </source>
</evidence>
<evidence type="ECO:0000256" key="7">
    <source>
        <dbReference type="ARBA" id="ARBA00022605"/>
    </source>
</evidence>
<dbReference type="STRING" id="1410383.TGUWTKB_5430"/>
<evidence type="ECO:0000256" key="11">
    <source>
        <dbReference type="ARBA" id="ARBA00023235"/>
    </source>
</evidence>
<dbReference type="EMBL" id="AP014521">
    <property type="protein sequence ID" value="BAP58769.1"/>
    <property type="molecule type" value="Genomic_DNA"/>
</dbReference>
<dbReference type="Proteomes" id="UP000031627">
    <property type="component" value="Chromosome"/>
</dbReference>
<comment type="catalytic activity">
    <reaction evidence="1 15">
        <text>N-(5-phospho-beta-D-ribosyl)anthranilate = 1-(2-carboxyphenylamino)-1-deoxy-D-ribulose 5-phosphate</text>
        <dbReference type="Rhea" id="RHEA:21540"/>
        <dbReference type="ChEBI" id="CHEBI:18277"/>
        <dbReference type="ChEBI" id="CHEBI:58613"/>
        <dbReference type="EC" id="5.3.1.24"/>
    </reaction>
</comment>
<keyword evidence="12" id="KW-0456">Lyase</keyword>
<proteinExistence type="inferred from homology"/>
<dbReference type="RefSeq" id="WP_041063332.1">
    <property type="nucleotide sequence ID" value="NZ_AP014521.1"/>
</dbReference>
<evidence type="ECO:0000313" key="18">
    <source>
        <dbReference type="EMBL" id="BAP58769.1"/>
    </source>
</evidence>
<evidence type="ECO:0000256" key="5">
    <source>
        <dbReference type="ARBA" id="ARBA00007902"/>
    </source>
</evidence>
<dbReference type="AlphaFoldDB" id="A0A090AM86"/>
<dbReference type="InterPro" id="IPR045186">
    <property type="entry name" value="Indole-3-glycerol_P_synth"/>
</dbReference>
<comment type="similarity">
    <text evidence="5">In the N-terminal section; belongs to the TrpC family.</text>
</comment>
<keyword evidence="11 15" id="KW-0413">Isomerase</keyword>
<dbReference type="SUPFAM" id="SSF51366">
    <property type="entry name" value="Ribulose-phoshate binding barrel"/>
    <property type="match status" value="2"/>
</dbReference>
<dbReference type="EC" id="5.3.1.24" evidence="15"/>
<reference evidence="19" key="1">
    <citation type="submission" date="2013-11" db="EMBL/GenBank/DDBJ databases">
        <title>Symbiont-containing voluminous jelly as an extraordinary maternal gift for overwintering insect nymphs.</title>
        <authorList>
            <person name="Kaiwa N."/>
            <person name="Hosokawa T."/>
            <person name="Nikoh N."/>
            <person name="Meng X.Y."/>
            <person name="Tanahashi M."/>
            <person name="Moriyama M."/>
            <person name="Maeda T."/>
            <person name="Yamaguchi K."/>
            <person name="Shigenobu S."/>
            <person name="Ito M."/>
            <person name="Fukatsu T."/>
        </authorList>
    </citation>
    <scope>NUCLEOTIDE SEQUENCE [LARGE SCALE GENOMIC DNA]</scope>
    <source>
        <strain evidence="19">UwTKB</strain>
    </source>
</reference>
<sequence length="455" mass="52498">MNNTILDTIIKNKKIWINKKKKDEPITVLKNLLQKADNKFYKTITNTKETIFILECKKFSPFSKNISIHFDLKKLLQEYKNYASVVSIITDEEYFKGDFNFLLIAKKKISQPILCKDFFIDKYQIYLARYYQADAILLMLSILNDEEYINLSKIAHQLKMGILTEVSNQDEVNRAMQLKAKVIGINNRDLRNFSIDFNRTYHLSANLINKNIKIISESGIAYYADIKKLNPFVHGFLIGTNIVKKKNINIGIKRIIFGENKVCGLTRIEDAKFAYQCGAIYGGLIFIKESKRKIDDITAKKIINSVPLQWVGVFSNESIKNILNKALQLKLKVIQLHGEETQDFITTLRKILPKKINIWKVLKIKNFLPERNFFHIDRYVFDNVYGGSNKSFNWSLLKNQNLENVLLAGGLNAKNCQKASYFGCSGLDFNSGVEISPGIKDHQKINSVFYILKNL</sequence>
<evidence type="ECO:0000256" key="2">
    <source>
        <dbReference type="ARBA" id="ARBA00001633"/>
    </source>
</evidence>
<evidence type="ECO:0000256" key="10">
    <source>
        <dbReference type="ARBA" id="ARBA00023141"/>
    </source>
</evidence>
<comment type="similarity">
    <text evidence="15">Belongs to the TrpF family.</text>
</comment>
<feature type="domain" description="Indole-3-glycerol phosphate synthase" evidence="16">
    <location>
        <begin position="6"/>
        <end position="254"/>
    </location>
</feature>
<dbReference type="GO" id="GO:0004425">
    <property type="term" value="F:indole-3-glycerol-phosphate synthase activity"/>
    <property type="evidence" value="ECO:0007669"/>
    <property type="project" value="UniProtKB-EC"/>
</dbReference>
<dbReference type="PANTHER" id="PTHR22854:SF2">
    <property type="entry name" value="INDOLE-3-GLYCEROL-PHOSPHATE SYNTHASE"/>
    <property type="match status" value="1"/>
</dbReference>
<comment type="pathway">
    <text evidence="4">Amino-acid biosynthesis; L-tryptophan biosynthesis; L-tryptophan from chorismate: step 4/5.</text>
</comment>
<protein>
    <recommendedName>
        <fullName evidence="15">N-(5'-phosphoribosyl)anthranilate isomerase</fullName>
        <shortName evidence="15">PRAI</shortName>
        <ecNumber evidence="15">5.3.1.24</ecNumber>
    </recommendedName>
</protein>
<dbReference type="GO" id="GO:0000162">
    <property type="term" value="P:L-tryptophan biosynthetic process"/>
    <property type="evidence" value="ECO:0007669"/>
    <property type="project" value="UniProtKB-UniRule"/>
</dbReference>
<evidence type="ECO:0000256" key="1">
    <source>
        <dbReference type="ARBA" id="ARBA00001164"/>
    </source>
</evidence>
<dbReference type="InterPro" id="IPR013798">
    <property type="entry name" value="Indole-3-glycerol_P_synth_dom"/>
</dbReference>
<comment type="pathway">
    <text evidence="3 15">Amino-acid biosynthesis; L-tryptophan biosynthesis; L-tryptophan from chorismate: step 3/5.</text>
</comment>
<reference evidence="18 19" key="2">
    <citation type="journal article" date="2014" name="Curr. Biol.">
        <title>Symbiont-Supplemented Maternal Investment Underpinning Host's Ecological Adaptation.</title>
        <authorList>
            <person name="Kaiwa N."/>
            <person name="Hosokawa T."/>
            <person name="Nikoh N."/>
            <person name="Tanahashi M."/>
            <person name="Moriyama M."/>
            <person name="Meng X.Y."/>
            <person name="Maeda T."/>
            <person name="Yamaguchi K."/>
            <person name="Shigenobu S."/>
            <person name="Ito M."/>
            <person name="Fukatsu T."/>
        </authorList>
    </citation>
    <scope>NUCLEOTIDE SEQUENCE [LARGE SCALE GENOMIC DNA]</scope>
    <source>
        <strain evidence="18 19">UwTKB</strain>
    </source>
</reference>
<keyword evidence="9 15" id="KW-0822">Tryptophan biosynthesis</keyword>
<evidence type="ECO:0000256" key="8">
    <source>
        <dbReference type="ARBA" id="ARBA00022793"/>
    </source>
</evidence>
<dbReference type="CDD" id="cd00405">
    <property type="entry name" value="PRAI"/>
    <property type="match status" value="1"/>
</dbReference>
<organism evidence="18 19">
    <name type="scientific">Candidatus Tachikawaea gelatinosa</name>
    <dbReference type="NCBI Taxonomy" id="1410383"/>
    <lineage>
        <taxon>Bacteria</taxon>
        <taxon>Pseudomonadati</taxon>
        <taxon>Pseudomonadota</taxon>
        <taxon>Gammaproteobacteria</taxon>
        <taxon>Enterobacterales</taxon>
        <taxon>Enterobacteriaceae</taxon>
        <taxon>Candidatus Tachikawaea</taxon>
    </lineage>
</organism>
<evidence type="ECO:0000256" key="4">
    <source>
        <dbReference type="ARBA" id="ARBA00004696"/>
    </source>
</evidence>
<dbReference type="Pfam" id="PF00697">
    <property type="entry name" value="PRAI"/>
    <property type="match status" value="1"/>
</dbReference>
<keyword evidence="8" id="KW-0210">Decarboxylase</keyword>
<keyword evidence="10 15" id="KW-0057">Aromatic amino acid biosynthesis</keyword>
<dbReference type="CDD" id="cd00331">
    <property type="entry name" value="IGPS"/>
    <property type="match status" value="1"/>
</dbReference>
<evidence type="ECO:0000256" key="14">
    <source>
        <dbReference type="ARBA" id="ARBA00025592"/>
    </source>
</evidence>
<keyword evidence="7 15" id="KW-0028">Amino-acid biosynthesis</keyword>
<dbReference type="InterPro" id="IPR013785">
    <property type="entry name" value="Aldolase_TIM"/>
</dbReference>
<dbReference type="HOGENOM" id="CLU_007713_0_1_6"/>
<dbReference type="OrthoDB" id="9804217at2"/>
<keyword evidence="19" id="KW-1185">Reference proteome</keyword>
<keyword evidence="13" id="KW-0511">Multifunctional enzyme</keyword>
<comment type="similarity">
    <text evidence="6">In the C-terminal section; belongs to the TrpF family.</text>
</comment>
<gene>
    <name evidence="18" type="primary">trpC</name>
    <name evidence="15" type="synonym">trpF</name>
    <name evidence="18" type="ORF">TGUWTKB_5430</name>
</gene>
<dbReference type="InterPro" id="IPR001240">
    <property type="entry name" value="PRAI_dom"/>
</dbReference>
<name>A0A090AM86_9ENTR</name>
<accession>A0A090AM86</accession>
<feature type="domain" description="N-(5'phosphoribosyl) anthranilate isomerase (PRAI)" evidence="17">
    <location>
        <begin position="260"/>
        <end position="449"/>
    </location>
</feature>
<evidence type="ECO:0000256" key="13">
    <source>
        <dbReference type="ARBA" id="ARBA00023268"/>
    </source>
</evidence>
<evidence type="ECO:0000256" key="6">
    <source>
        <dbReference type="ARBA" id="ARBA00009847"/>
    </source>
</evidence>
<evidence type="ECO:0000256" key="3">
    <source>
        <dbReference type="ARBA" id="ARBA00004664"/>
    </source>
</evidence>